<organism evidence="3 4">
    <name type="scientific">Podospora aff. communis PSN243</name>
    <dbReference type="NCBI Taxonomy" id="3040156"/>
    <lineage>
        <taxon>Eukaryota</taxon>
        <taxon>Fungi</taxon>
        <taxon>Dikarya</taxon>
        <taxon>Ascomycota</taxon>
        <taxon>Pezizomycotina</taxon>
        <taxon>Sordariomycetes</taxon>
        <taxon>Sordariomycetidae</taxon>
        <taxon>Sordariales</taxon>
        <taxon>Podosporaceae</taxon>
        <taxon>Podospora</taxon>
    </lineage>
</organism>
<evidence type="ECO:0000313" key="3">
    <source>
        <dbReference type="EMBL" id="KAK4446886.1"/>
    </source>
</evidence>
<evidence type="ECO:0000259" key="2">
    <source>
        <dbReference type="Pfam" id="PF24494"/>
    </source>
</evidence>
<proteinExistence type="predicted"/>
<protein>
    <recommendedName>
        <fullName evidence="2">DUF7587 domain-containing protein</fullName>
    </recommendedName>
</protein>
<comment type="caution">
    <text evidence="3">The sequence shown here is derived from an EMBL/GenBank/DDBJ whole genome shotgun (WGS) entry which is preliminary data.</text>
</comment>
<feature type="region of interest" description="Disordered" evidence="1">
    <location>
        <begin position="323"/>
        <end position="342"/>
    </location>
</feature>
<feature type="domain" description="DUF7587" evidence="2">
    <location>
        <begin position="25"/>
        <end position="148"/>
    </location>
</feature>
<gene>
    <name evidence="3" type="ORF">QBC34DRAFT_382687</name>
</gene>
<keyword evidence="4" id="KW-1185">Reference proteome</keyword>
<dbReference type="EMBL" id="MU865953">
    <property type="protein sequence ID" value="KAK4446886.1"/>
    <property type="molecule type" value="Genomic_DNA"/>
</dbReference>
<reference evidence="3" key="2">
    <citation type="submission" date="2023-05" db="EMBL/GenBank/DDBJ databases">
        <authorList>
            <consortium name="Lawrence Berkeley National Laboratory"/>
            <person name="Steindorff A."/>
            <person name="Hensen N."/>
            <person name="Bonometti L."/>
            <person name="Westerberg I."/>
            <person name="Brannstrom I.O."/>
            <person name="Guillou S."/>
            <person name="Cros-Aarteil S."/>
            <person name="Calhoun S."/>
            <person name="Haridas S."/>
            <person name="Kuo A."/>
            <person name="Mondo S."/>
            <person name="Pangilinan J."/>
            <person name="Riley R."/>
            <person name="Labutti K."/>
            <person name="Andreopoulos B."/>
            <person name="Lipzen A."/>
            <person name="Chen C."/>
            <person name="Yanf M."/>
            <person name="Daum C."/>
            <person name="Ng V."/>
            <person name="Clum A."/>
            <person name="Ohm R."/>
            <person name="Martin F."/>
            <person name="Silar P."/>
            <person name="Natvig D."/>
            <person name="Lalanne C."/>
            <person name="Gautier V."/>
            <person name="Ament-Velasquez S.L."/>
            <person name="Kruys A."/>
            <person name="Hutchinson M.I."/>
            <person name="Powell A.J."/>
            <person name="Barry K."/>
            <person name="Miller A.N."/>
            <person name="Grigoriev I.V."/>
            <person name="Debuchy R."/>
            <person name="Gladieux P."/>
            <person name="Thoren M.H."/>
            <person name="Johannesson H."/>
        </authorList>
    </citation>
    <scope>NUCLEOTIDE SEQUENCE</scope>
    <source>
        <strain evidence="3">PSN243</strain>
    </source>
</reference>
<reference evidence="3" key="1">
    <citation type="journal article" date="2023" name="Mol. Phylogenet. Evol.">
        <title>Genome-scale phylogeny and comparative genomics of the fungal order Sordariales.</title>
        <authorList>
            <person name="Hensen N."/>
            <person name="Bonometti L."/>
            <person name="Westerberg I."/>
            <person name="Brannstrom I.O."/>
            <person name="Guillou S."/>
            <person name="Cros-Aarteil S."/>
            <person name="Calhoun S."/>
            <person name="Haridas S."/>
            <person name="Kuo A."/>
            <person name="Mondo S."/>
            <person name="Pangilinan J."/>
            <person name="Riley R."/>
            <person name="LaButti K."/>
            <person name="Andreopoulos B."/>
            <person name="Lipzen A."/>
            <person name="Chen C."/>
            <person name="Yan M."/>
            <person name="Daum C."/>
            <person name="Ng V."/>
            <person name="Clum A."/>
            <person name="Steindorff A."/>
            <person name="Ohm R.A."/>
            <person name="Martin F."/>
            <person name="Silar P."/>
            <person name="Natvig D.O."/>
            <person name="Lalanne C."/>
            <person name="Gautier V."/>
            <person name="Ament-Velasquez S.L."/>
            <person name="Kruys A."/>
            <person name="Hutchinson M.I."/>
            <person name="Powell A.J."/>
            <person name="Barry K."/>
            <person name="Miller A.N."/>
            <person name="Grigoriev I.V."/>
            <person name="Debuchy R."/>
            <person name="Gladieux P."/>
            <person name="Hiltunen Thoren M."/>
            <person name="Johannesson H."/>
        </authorList>
    </citation>
    <scope>NUCLEOTIDE SEQUENCE</scope>
    <source>
        <strain evidence="3">PSN243</strain>
    </source>
</reference>
<dbReference type="InterPro" id="IPR056009">
    <property type="entry name" value="DUF7587"/>
</dbReference>
<dbReference type="Pfam" id="PF24494">
    <property type="entry name" value="DUF7587"/>
    <property type="match status" value="1"/>
</dbReference>
<sequence>MSRSDNPVPPLLFSDPGTKDAFQFTPTYLFRLYAPVTRGTTNTNEVSSPAQGSRSRNSDLLGLPRHKAASLLNAHLRWHCQDPGHEDCNLMSWSSSLLFILKLGLYRKANDHSPRLGLDDLRILIVDTSLFPQGTFIRDMDAIKALKAYSYGSDGLGAVYKWRTGDYYFGEYLSQGYLDVRGRCAEATVEELVGGPGPLLKTLCPRLLDPSVSEKLFAKDIVNIRQGFTDTAMTDIETVVDVVVRVSACFENPWRLPVAVMLLSLRHRRHEDVVAILRVIFDEEEINSLRSLEYGVESYMPQMPELGQYRQVMLELLAATRRSSQDSSDSDDIASTLSSLTL</sequence>
<evidence type="ECO:0000313" key="4">
    <source>
        <dbReference type="Proteomes" id="UP001321760"/>
    </source>
</evidence>
<dbReference type="AlphaFoldDB" id="A0AAV9GIR8"/>
<name>A0AAV9GIR8_9PEZI</name>
<dbReference type="Proteomes" id="UP001321760">
    <property type="component" value="Unassembled WGS sequence"/>
</dbReference>
<accession>A0AAV9GIR8</accession>
<evidence type="ECO:0000256" key="1">
    <source>
        <dbReference type="SAM" id="MobiDB-lite"/>
    </source>
</evidence>